<name>A0A8B8KHA0_ABRPR</name>
<dbReference type="AlphaFoldDB" id="A0A8B8KHA0"/>
<dbReference type="RefSeq" id="XP_027343146.1">
    <property type="nucleotide sequence ID" value="XM_027487345.1"/>
</dbReference>
<gene>
    <name evidence="9" type="primary">LOC113855716</name>
</gene>
<keyword evidence="4 6" id="KW-0964">Secreted</keyword>
<evidence type="ECO:0000256" key="5">
    <source>
        <dbReference type="ARBA" id="ARBA00022729"/>
    </source>
</evidence>
<reference evidence="8" key="1">
    <citation type="journal article" date="2019" name="Toxins">
        <title>Detection of Abrin-Like and Prepropulchellin-Like Toxin Genes and Transcripts Using Whole Genome Sequencing and Full-Length Transcript Sequencing of Abrus precatorius.</title>
        <authorList>
            <person name="Hovde B.T."/>
            <person name="Daligault H.E."/>
            <person name="Hanschen E.R."/>
            <person name="Kunde Y.A."/>
            <person name="Johnson M.B."/>
            <person name="Starkenburg S.R."/>
            <person name="Johnson S.L."/>
        </authorList>
    </citation>
    <scope>NUCLEOTIDE SEQUENCE [LARGE SCALE GENOMIC DNA]</scope>
</reference>
<feature type="transmembrane region" description="Helical" evidence="7">
    <location>
        <begin position="12"/>
        <end position="32"/>
    </location>
</feature>
<organism evidence="8 9">
    <name type="scientific">Abrus precatorius</name>
    <name type="common">Indian licorice</name>
    <name type="synonym">Glycine abrus</name>
    <dbReference type="NCBI Taxonomy" id="3816"/>
    <lineage>
        <taxon>Eukaryota</taxon>
        <taxon>Viridiplantae</taxon>
        <taxon>Streptophyta</taxon>
        <taxon>Embryophyta</taxon>
        <taxon>Tracheophyta</taxon>
        <taxon>Spermatophyta</taxon>
        <taxon>Magnoliopsida</taxon>
        <taxon>eudicotyledons</taxon>
        <taxon>Gunneridae</taxon>
        <taxon>Pentapetalae</taxon>
        <taxon>rosids</taxon>
        <taxon>fabids</taxon>
        <taxon>Fabales</taxon>
        <taxon>Fabaceae</taxon>
        <taxon>Papilionoideae</taxon>
        <taxon>50 kb inversion clade</taxon>
        <taxon>NPAAA clade</taxon>
        <taxon>indigoferoid/millettioid clade</taxon>
        <taxon>Abreae</taxon>
        <taxon>Abrus</taxon>
    </lineage>
</organism>
<dbReference type="Proteomes" id="UP000694853">
    <property type="component" value="Unplaced"/>
</dbReference>
<dbReference type="GO" id="GO:0060320">
    <property type="term" value="P:rejection of self pollen"/>
    <property type="evidence" value="ECO:0007669"/>
    <property type="project" value="UniProtKB-KW"/>
</dbReference>
<protein>
    <recommendedName>
        <fullName evidence="6">S-protein homolog</fullName>
    </recommendedName>
</protein>
<dbReference type="PANTHER" id="PTHR31232">
    <property type="match status" value="1"/>
</dbReference>
<dbReference type="KEGG" id="aprc:113855716"/>
<keyword evidence="3 6" id="KW-0713">Self-incompatibility</keyword>
<evidence type="ECO:0000313" key="8">
    <source>
        <dbReference type="Proteomes" id="UP000694853"/>
    </source>
</evidence>
<dbReference type="GeneID" id="113855716"/>
<comment type="subcellular location">
    <subcellularLocation>
        <location evidence="1 6">Secreted</location>
    </subcellularLocation>
</comment>
<evidence type="ECO:0000313" key="9">
    <source>
        <dbReference type="RefSeq" id="XP_027343146.1"/>
    </source>
</evidence>
<keyword evidence="8" id="KW-1185">Reference proteome</keyword>
<reference evidence="9" key="2">
    <citation type="submission" date="2025-08" db="UniProtKB">
        <authorList>
            <consortium name="RefSeq"/>
        </authorList>
    </citation>
    <scope>IDENTIFICATION</scope>
    <source>
        <tissue evidence="9">Young leaves</tissue>
    </source>
</reference>
<evidence type="ECO:0000256" key="1">
    <source>
        <dbReference type="ARBA" id="ARBA00004613"/>
    </source>
</evidence>
<evidence type="ECO:0000256" key="2">
    <source>
        <dbReference type="ARBA" id="ARBA00005581"/>
    </source>
</evidence>
<keyword evidence="5" id="KW-0732">Signal</keyword>
<evidence type="ECO:0000256" key="6">
    <source>
        <dbReference type="RuleBase" id="RU367044"/>
    </source>
</evidence>
<dbReference type="Pfam" id="PF05938">
    <property type="entry name" value="Self-incomp_S1"/>
    <property type="match status" value="1"/>
</dbReference>
<evidence type="ECO:0000256" key="7">
    <source>
        <dbReference type="SAM" id="Phobius"/>
    </source>
</evidence>
<dbReference type="GO" id="GO:0005576">
    <property type="term" value="C:extracellular region"/>
    <property type="evidence" value="ECO:0007669"/>
    <property type="project" value="UniProtKB-SubCell"/>
</dbReference>
<comment type="similarity">
    <text evidence="2 6">Belongs to the plant self-incompatibility (S1) protein family.</text>
</comment>
<accession>A0A8B8KHA0</accession>
<dbReference type="InterPro" id="IPR010264">
    <property type="entry name" value="Self-incomp_S1"/>
</dbReference>
<dbReference type="PANTHER" id="PTHR31232:SF156">
    <property type="entry name" value="PLANT SELF-INCOMPATIBILITY PROTEIN S1 FAMILY-RELATED"/>
    <property type="match status" value="1"/>
</dbReference>
<proteinExistence type="inferred from homology"/>
<dbReference type="OrthoDB" id="1842729at2759"/>
<keyword evidence="7" id="KW-0472">Membrane</keyword>
<keyword evidence="7" id="KW-0812">Transmembrane</keyword>
<keyword evidence="7" id="KW-1133">Transmembrane helix</keyword>
<evidence type="ECO:0000256" key="3">
    <source>
        <dbReference type="ARBA" id="ARBA00022471"/>
    </source>
</evidence>
<sequence>MGLVYRNLANMLKALGTISVLLMIIAADTLIVPVHAKKHVRVINGLGNDTFLYLHCRSRDDDLGLHVLQYNEYQEWSFNNNIRGSTLFWCSMQWNNQQHSIEVYSTKNDDEDCELKCWRVIEPDGAYFLMETRQGQWDHRYRW</sequence>
<evidence type="ECO:0000256" key="4">
    <source>
        <dbReference type="ARBA" id="ARBA00022525"/>
    </source>
</evidence>